<proteinExistence type="predicted"/>
<feature type="non-terminal residue" evidence="1">
    <location>
        <position position="57"/>
    </location>
</feature>
<dbReference type="Proteomes" id="UP001529510">
    <property type="component" value="Unassembled WGS sequence"/>
</dbReference>
<comment type="caution">
    <text evidence="1">The sequence shown here is derived from an EMBL/GenBank/DDBJ whole genome shotgun (WGS) entry which is preliminary data.</text>
</comment>
<accession>A0ABD0RAK8</accession>
<dbReference type="AlphaFoldDB" id="A0ABD0RAK8"/>
<evidence type="ECO:0000313" key="2">
    <source>
        <dbReference type="Proteomes" id="UP001529510"/>
    </source>
</evidence>
<dbReference type="EMBL" id="JAMKFB020000004">
    <property type="protein sequence ID" value="KAL0195555.1"/>
    <property type="molecule type" value="Genomic_DNA"/>
</dbReference>
<evidence type="ECO:0000313" key="1">
    <source>
        <dbReference type="EMBL" id="KAL0195555.1"/>
    </source>
</evidence>
<gene>
    <name evidence="1" type="ORF">M9458_009127</name>
</gene>
<name>A0ABD0RAK8_CIRMR</name>
<protein>
    <submittedName>
        <fullName evidence="1">Uncharacterized protein</fullName>
    </submittedName>
</protein>
<reference evidence="1 2" key="1">
    <citation type="submission" date="2024-05" db="EMBL/GenBank/DDBJ databases">
        <title>Genome sequencing and assembly of Indian major carp, Cirrhinus mrigala (Hamilton, 1822).</title>
        <authorList>
            <person name="Mohindra V."/>
            <person name="Chowdhury L.M."/>
            <person name="Lal K."/>
            <person name="Jena J.K."/>
        </authorList>
    </citation>
    <scope>NUCLEOTIDE SEQUENCE [LARGE SCALE GENOMIC DNA]</scope>
    <source>
        <strain evidence="1">CM1030</strain>
        <tissue evidence="1">Blood</tissue>
    </source>
</reference>
<organism evidence="1 2">
    <name type="scientific">Cirrhinus mrigala</name>
    <name type="common">Mrigala</name>
    <dbReference type="NCBI Taxonomy" id="683832"/>
    <lineage>
        <taxon>Eukaryota</taxon>
        <taxon>Metazoa</taxon>
        <taxon>Chordata</taxon>
        <taxon>Craniata</taxon>
        <taxon>Vertebrata</taxon>
        <taxon>Euteleostomi</taxon>
        <taxon>Actinopterygii</taxon>
        <taxon>Neopterygii</taxon>
        <taxon>Teleostei</taxon>
        <taxon>Ostariophysi</taxon>
        <taxon>Cypriniformes</taxon>
        <taxon>Cyprinidae</taxon>
        <taxon>Labeoninae</taxon>
        <taxon>Labeonini</taxon>
        <taxon>Cirrhinus</taxon>
    </lineage>
</organism>
<feature type="non-terminal residue" evidence="1">
    <location>
        <position position="1"/>
    </location>
</feature>
<keyword evidence="2" id="KW-1185">Reference proteome</keyword>
<sequence>DVWFYSHPYDGSGAFRLLVNVGNSTVDCVENVLYQSDPEFTGFTTLQVGNDLQVNIK</sequence>